<dbReference type="InterPro" id="IPR040607">
    <property type="entry name" value="ALP_N"/>
</dbReference>
<evidence type="ECO:0000259" key="1">
    <source>
        <dbReference type="Pfam" id="PF17989"/>
    </source>
</evidence>
<dbReference type="Proteomes" id="UP000199603">
    <property type="component" value="Unassembled WGS sequence"/>
</dbReference>
<gene>
    <name evidence="3" type="ORF">SAMN04488509_11556</name>
</gene>
<reference evidence="3 4" key="1">
    <citation type="submission" date="2016-10" db="EMBL/GenBank/DDBJ databases">
        <authorList>
            <person name="de Groot N.N."/>
        </authorList>
    </citation>
    <scope>NUCLEOTIDE SEQUENCE [LARGE SCALE GENOMIC DNA]</scope>
    <source>
        <strain evidence="3 4">DSM 16957</strain>
    </source>
</reference>
<protein>
    <submittedName>
        <fullName evidence="3">Plasmid segregation protein ParM</fullName>
    </submittedName>
</protein>
<evidence type="ECO:0000313" key="3">
    <source>
        <dbReference type="EMBL" id="SDE05245.1"/>
    </source>
</evidence>
<name>A0A1G6ZTS1_9GAMM</name>
<dbReference type="Pfam" id="PF17989">
    <property type="entry name" value="ALP_N"/>
    <property type="match status" value="1"/>
</dbReference>
<organism evidence="3 4">
    <name type="scientific">Aquimonas voraii</name>
    <dbReference type="NCBI Taxonomy" id="265719"/>
    <lineage>
        <taxon>Bacteria</taxon>
        <taxon>Pseudomonadati</taxon>
        <taxon>Pseudomonadota</taxon>
        <taxon>Gammaproteobacteria</taxon>
        <taxon>Lysobacterales</taxon>
        <taxon>Lysobacteraceae</taxon>
        <taxon>Aquimonas</taxon>
    </lineage>
</organism>
<feature type="domain" description="Actin homologue MreB-like C-terminal" evidence="2">
    <location>
        <begin position="182"/>
        <end position="299"/>
    </location>
</feature>
<sequence>MSTVLVGLDIGFGNTKIAHQIGEPGPVQLHRFASGACPLDVLPVAMDGSRNLCGGRRVLVHGEDWVAGLDSHYMSGYTRPLSDDYTRTTDWLALAHAALVHIGQRRITCLVAGLPVSEFYTPGRREAVVERLQAVHRVGAEATVEVQQVVVVPQPLGAYGAWFTQHEAARGRPMDRDAMVLVIDPGHYSVDWVLMQGSLIRRQSSHSSTLAGSELLRRASVLLKERHGRTVTVDRLEARVRRDDLKMDISEEIQIDLAEILQEAALQVVDAVIRDVRGSLKSVTEALYGIVIAGGGAPIYAPAVAAAFPDVKVYRLPDSIMANAVGFLQFARHLRTQQAA</sequence>
<dbReference type="SUPFAM" id="SSF53067">
    <property type="entry name" value="Actin-like ATPase domain"/>
    <property type="match status" value="2"/>
</dbReference>
<dbReference type="InterPro" id="IPR043129">
    <property type="entry name" value="ATPase_NBD"/>
</dbReference>
<evidence type="ECO:0000313" key="4">
    <source>
        <dbReference type="Proteomes" id="UP000199603"/>
    </source>
</evidence>
<dbReference type="RefSeq" id="WP_091245377.1">
    <property type="nucleotide sequence ID" value="NZ_FNAG01000015.1"/>
</dbReference>
<feature type="domain" description="Actin-like protein N-terminal" evidence="1">
    <location>
        <begin position="7"/>
        <end position="157"/>
    </location>
</feature>
<dbReference type="Pfam" id="PF21522">
    <property type="entry name" value="MreB-like_C"/>
    <property type="match status" value="1"/>
</dbReference>
<dbReference type="Gene3D" id="3.30.420.40">
    <property type="match status" value="2"/>
</dbReference>
<dbReference type="EMBL" id="FNAG01000015">
    <property type="protein sequence ID" value="SDE05245.1"/>
    <property type="molecule type" value="Genomic_DNA"/>
</dbReference>
<dbReference type="InterPro" id="IPR049067">
    <property type="entry name" value="MreB-like_C"/>
</dbReference>
<proteinExistence type="predicted"/>
<accession>A0A1G6ZTS1</accession>
<dbReference type="AlphaFoldDB" id="A0A1G6ZTS1"/>
<dbReference type="STRING" id="265719.SAMN04488509_11556"/>
<evidence type="ECO:0000259" key="2">
    <source>
        <dbReference type="Pfam" id="PF21522"/>
    </source>
</evidence>
<dbReference type="OrthoDB" id="143284at2"/>
<keyword evidence="4" id="KW-1185">Reference proteome</keyword>